<accession>A0A3D8S8F9</accession>
<name>A0A3D8S8F9_9HELO</name>
<dbReference type="Gene3D" id="3.40.50.1000">
    <property type="entry name" value="HAD superfamily/HAD-like"/>
    <property type="match status" value="1"/>
</dbReference>
<gene>
    <name evidence="2" type="ORF">BP6252_03731</name>
</gene>
<dbReference type="InterPro" id="IPR023198">
    <property type="entry name" value="PGP-like_dom2"/>
</dbReference>
<dbReference type="InterPro" id="IPR023214">
    <property type="entry name" value="HAD_sf"/>
</dbReference>
<reference evidence="2 3" key="1">
    <citation type="journal article" date="2018" name="IMA Fungus">
        <title>IMA Genome-F 9: Draft genome sequence of Annulohypoxylon stygium, Aspergillus mulundensis, Berkeleyomyces basicola (syn. Thielaviopsis basicola), Ceratocystis smalleyi, two Cercospora beticola strains, Coleophoma cylindrospora, Fusarium fracticaudum, Phialophora cf. hyalina, and Morchella septimelata.</title>
        <authorList>
            <person name="Wingfield B.D."/>
            <person name="Bills G.F."/>
            <person name="Dong Y."/>
            <person name="Huang W."/>
            <person name="Nel W.J."/>
            <person name="Swalarsk-Parry B.S."/>
            <person name="Vaghefi N."/>
            <person name="Wilken P.M."/>
            <person name="An Z."/>
            <person name="de Beer Z.W."/>
            <person name="De Vos L."/>
            <person name="Chen L."/>
            <person name="Duong T.A."/>
            <person name="Gao Y."/>
            <person name="Hammerbacher A."/>
            <person name="Kikkert J.R."/>
            <person name="Li Y."/>
            <person name="Li H."/>
            <person name="Li K."/>
            <person name="Li Q."/>
            <person name="Liu X."/>
            <person name="Ma X."/>
            <person name="Naidoo K."/>
            <person name="Pethybridge S.J."/>
            <person name="Sun J."/>
            <person name="Steenkamp E.T."/>
            <person name="van der Nest M.A."/>
            <person name="van Wyk S."/>
            <person name="Wingfield M.J."/>
            <person name="Xiong C."/>
            <person name="Yue Q."/>
            <person name="Zhang X."/>
        </authorList>
    </citation>
    <scope>NUCLEOTIDE SEQUENCE [LARGE SCALE GENOMIC DNA]</scope>
    <source>
        <strain evidence="2 3">BP6252</strain>
    </source>
</reference>
<comment type="caution">
    <text evidence="2">The sequence shown here is derived from an EMBL/GenBank/DDBJ whole genome shotgun (WGS) entry which is preliminary data.</text>
</comment>
<dbReference type="SUPFAM" id="SSF56784">
    <property type="entry name" value="HAD-like"/>
    <property type="match status" value="1"/>
</dbReference>
<dbReference type="PANTHER" id="PTHR43316:SF4">
    <property type="entry name" value="ACID DEHALOGENASE, PUTATIVE (AFU_ORTHOLOGUE AFUA_8G05870)-RELATED"/>
    <property type="match status" value="1"/>
</dbReference>
<dbReference type="OrthoDB" id="2363873at2759"/>
<keyword evidence="1" id="KW-0378">Hydrolase</keyword>
<dbReference type="InterPro" id="IPR051540">
    <property type="entry name" value="S-2-haloacid_dehalogenase"/>
</dbReference>
<dbReference type="GO" id="GO:0016787">
    <property type="term" value="F:hydrolase activity"/>
    <property type="evidence" value="ECO:0007669"/>
    <property type="project" value="UniProtKB-KW"/>
</dbReference>
<evidence type="ECO:0000256" key="1">
    <source>
        <dbReference type="ARBA" id="ARBA00022801"/>
    </source>
</evidence>
<dbReference type="Pfam" id="PF00702">
    <property type="entry name" value="Hydrolase"/>
    <property type="match status" value="1"/>
</dbReference>
<sequence>MSTAKKHVVFDVVGTCVSYDNWIQAIDDRLGDKLRAEGIKPKLLGFAWVEASEREYTYLSMSGAYKPFWDCFQPLFYRMLWMAGIEEPRKFATDEDASYICGAYKKLKVRPGIAECFEKLRAAGYTVWALTAGDKTRVLGYFSSNGISMPEENFVTCDTLGVGKPAPGSYAPILKQFNGEEAWFAAAHSWDTTAAQRNGFKGAWCSVWEKEPCTEIFGNIDVTADTFPEMADRIIAYSS</sequence>
<organism evidence="2 3">
    <name type="scientific">Coleophoma cylindrospora</name>
    <dbReference type="NCBI Taxonomy" id="1849047"/>
    <lineage>
        <taxon>Eukaryota</taxon>
        <taxon>Fungi</taxon>
        <taxon>Dikarya</taxon>
        <taxon>Ascomycota</taxon>
        <taxon>Pezizomycotina</taxon>
        <taxon>Leotiomycetes</taxon>
        <taxon>Helotiales</taxon>
        <taxon>Dermateaceae</taxon>
        <taxon>Coleophoma</taxon>
    </lineage>
</organism>
<keyword evidence="3" id="KW-1185">Reference proteome</keyword>
<dbReference type="PANTHER" id="PTHR43316">
    <property type="entry name" value="HYDROLASE, HALOACID DELAHOGENASE-RELATED"/>
    <property type="match status" value="1"/>
</dbReference>
<evidence type="ECO:0000313" key="3">
    <source>
        <dbReference type="Proteomes" id="UP000256645"/>
    </source>
</evidence>
<evidence type="ECO:0000313" key="2">
    <source>
        <dbReference type="EMBL" id="RDW82619.1"/>
    </source>
</evidence>
<dbReference type="InterPro" id="IPR036412">
    <property type="entry name" value="HAD-like_sf"/>
</dbReference>
<dbReference type="Gene3D" id="1.10.150.240">
    <property type="entry name" value="Putative phosphatase, domain 2"/>
    <property type="match status" value="1"/>
</dbReference>
<proteinExistence type="predicted"/>
<dbReference type="EMBL" id="PDLM01000003">
    <property type="protein sequence ID" value="RDW82619.1"/>
    <property type="molecule type" value="Genomic_DNA"/>
</dbReference>
<dbReference type="AlphaFoldDB" id="A0A3D8S8F9"/>
<protein>
    <submittedName>
        <fullName evidence="2">HAD-like protein</fullName>
    </submittedName>
</protein>
<dbReference type="STRING" id="1849047.A0A3D8S8F9"/>
<dbReference type="Proteomes" id="UP000256645">
    <property type="component" value="Unassembled WGS sequence"/>
</dbReference>